<dbReference type="GO" id="GO:0015833">
    <property type="term" value="P:peptide transport"/>
    <property type="evidence" value="ECO:0007669"/>
    <property type="project" value="TreeGrafter"/>
</dbReference>
<evidence type="ECO:0000256" key="1">
    <source>
        <dbReference type="ARBA" id="ARBA00005695"/>
    </source>
</evidence>
<accession>A0A6J4UKJ2</accession>
<dbReference type="SUPFAM" id="SSF53850">
    <property type="entry name" value="Periplasmic binding protein-like II"/>
    <property type="match status" value="1"/>
</dbReference>
<dbReference type="Pfam" id="PF00496">
    <property type="entry name" value="SBP_bac_5"/>
    <property type="match status" value="1"/>
</dbReference>
<dbReference type="Gene3D" id="3.40.190.10">
    <property type="entry name" value="Periplasmic binding protein-like II"/>
    <property type="match status" value="1"/>
</dbReference>
<keyword evidence="2" id="KW-0813">Transport</keyword>
<organism evidence="6">
    <name type="scientific">uncultured Thermomicrobiales bacterium</name>
    <dbReference type="NCBI Taxonomy" id="1645740"/>
    <lineage>
        <taxon>Bacteria</taxon>
        <taxon>Pseudomonadati</taxon>
        <taxon>Thermomicrobiota</taxon>
        <taxon>Thermomicrobia</taxon>
        <taxon>Thermomicrobiales</taxon>
        <taxon>environmental samples</taxon>
    </lineage>
</organism>
<proteinExistence type="inferred from homology"/>
<dbReference type="PANTHER" id="PTHR30290">
    <property type="entry name" value="PERIPLASMIC BINDING COMPONENT OF ABC TRANSPORTER"/>
    <property type="match status" value="1"/>
</dbReference>
<dbReference type="Gene3D" id="3.90.76.10">
    <property type="entry name" value="Dipeptide-binding Protein, Domain 1"/>
    <property type="match status" value="1"/>
</dbReference>
<feature type="domain" description="Solute-binding protein family 5" evidence="5">
    <location>
        <begin position="106"/>
        <end position="480"/>
    </location>
</feature>
<dbReference type="AlphaFoldDB" id="A0A6J4UKJ2"/>
<evidence type="ECO:0000256" key="4">
    <source>
        <dbReference type="SAM" id="SignalP"/>
    </source>
</evidence>
<dbReference type="InterPro" id="IPR039424">
    <property type="entry name" value="SBP_5"/>
</dbReference>
<dbReference type="EMBL" id="CADCWE010000201">
    <property type="protein sequence ID" value="CAA9553122.1"/>
    <property type="molecule type" value="Genomic_DNA"/>
</dbReference>
<dbReference type="GO" id="GO:0043190">
    <property type="term" value="C:ATP-binding cassette (ABC) transporter complex"/>
    <property type="evidence" value="ECO:0007669"/>
    <property type="project" value="InterPro"/>
</dbReference>
<reference evidence="6" key="1">
    <citation type="submission" date="2020-02" db="EMBL/GenBank/DDBJ databases">
        <authorList>
            <person name="Meier V. D."/>
        </authorList>
    </citation>
    <scope>NUCLEOTIDE SEQUENCE</scope>
    <source>
        <strain evidence="6">AVDCRST_MAG73</strain>
    </source>
</reference>
<dbReference type="InterPro" id="IPR030678">
    <property type="entry name" value="Peptide/Ni-bd"/>
</dbReference>
<evidence type="ECO:0000259" key="5">
    <source>
        <dbReference type="Pfam" id="PF00496"/>
    </source>
</evidence>
<dbReference type="GO" id="GO:1904680">
    <property type="term" value="F:peptide transmembrane transporter activity"/>
    <property type="evidence" value="ECO:0007669"/>
    <property type="project" value="TreeGrafter"/>
</dbReference>
<gene>
    <name evidence="6" type="ORF">AVDCRST_MAG73-3130</name>
</gene>
<evidence type="ECO:0000256" key="3">
    <source>
        <dbReference type="ARBA" id="ARBA00022729"/>
    </source>
</evidence>
<comment type="similarity">
    <text evidence="1">Belongs to the bacterial solute-binding protein 5 family.</text>
</comment>
<feature type="chain" id="PRO_5026871686" evidence="4">
    <location>
        <begin position="25"/>
        <end position="569"/>
    </location>
</feature>
<dbReference type="PANTHER" id="PTHR30290:SF9">
    <property type="entry name" value="OLIGOPEPTIDE-BINDING PROTEIN APPA"/>
    <property type="match status" value="1"/>
</dbReference>
<dbReference type="InterPro" id="IPR000914">
    <property type="entry name" value="SBP_5_dom"/>
</dbReference>
<dbReference type="Gene3D" id="3.10.105.10">
    <property type="entry name" value="Dipeptide-binding Protein, Domain 3"/>
    <property type="match status" value="1"/>
</dbReference>
<dbReference type="GO" id="GO:0030288">
    <property type="term" value="C:outer membrane-bounded periplasmic space"/>
    <property type="evidence" value="ECO:0007669"/>
    <property type="project" value="UniProtKB-ARBA"/>
</dbReference>
<keyword evidence="3 4" id="KW-0732">Signal</keyword>
<feature type="signal peptide" evidence="4">
    <location>
        <begin position="1"/>
        <end position="24"/>
    </location>
</feature>
<evidence type="ECO:0000256" key="2">
    <source>
        <dbReference type="ARBA" id="ARBA00022448"/>
    </source>
</evidence>
<evidence type="ECO:0000313" key="6">
    <source>
        <dbReference type="EMBL" id="CAA9553122.1"/>
    </source>
</evidence>
<protein>
    <submittedName>
        <fullName evidence="6">ABC transporter, substrate-binding protein (Cluster 5, nickel/peptides/opines)</fullName>
    </submittedName>
</protein>
<name>A0A6J4UKJ2_9BACT</name>
<dbReference type="PIRSF" id="PIRSF002741">
    <property type="entry name" value="MppA"/>
    <property type="match status" value="1"/>
</dbReference>
<sequence length="569" mass="62127">MPRRWIQPGALLLLALTIGLGAPAATIAQEATPAASGASIGREEFRRQLLDRFPMEPVGRTGGAVVVGETGDISTVNGILTADYPTFYVTGAIYETLVGGSPIDGTIVPGLADSWTVAPDGITYTFRLNPAATWHDGTDFTAEDVRFSFDAVLDPNTGSSYTTTVNEAVASYRVVDADTFEIVARDRFVDFLYNAPGTVLIMPRHVWEPVGFEAWTFDGGSTGADPARVVGTGPFKFREWVQGDHVTIVRNDAYWDVVPSIDEFTIRILPDDTSAVQALKTGEIDVIGIVPAAETQGVSDTPGLKVDVYDLLDSTFYAMNLDPEVTPLFQDLAVRQALFHAIDRQAITDTIFLGYGEVGAGTQPKLSPAYAPERMTTQYPFSQDRARELLAQAGWTDSDDDGTVDKDGADLSFDLIYAGGSGTVDQMVAYLQDAWRAVGVEMNPESTDGSVLLERLDDHDFEMALLAFSWGPDGGQGPVFACASAERAFNFMSYCNAQWDALEEQQKREFDPAKRRELLIQQSDIVWTEQPIGLIRFGVGRTGYATTLHNFYPNGYGLLWSLAYVWVDE</sequence>